<keyword evidence="2" id="KW-1185">Reference proteome</keyword>
<reference evidence="1" key="1">
    <citation type="submission" date="2023-05" db="EMBL/GenBank/DDBJ databases">
        <authorList>
            <person name="Stuckert A."/>
        </authorList>
    </citation>
    <scope>NUCLEOTIDE SEQUENCE</scope>
</reference>
<comment type="caution">
    <text evidence="1">The sequence shown here is derived from an EMBL/GenBank/DDBJ whole genome shotgun (WGS) entry which is preliminary data.</text>
</comment>
<proteinExistence type="predicted"/>
<evidence type="ECO:0000313" key="2">
    <source>
        <dbReference type="Proteomes" id="UP001162483"/>
    </source>
</evidence>
<name>A0ABN9DAB3_9NEOB</name>
<protein>
    <submittedName>
        <fullName evidence="1">Uncharacterized protein</fullName>
    </submittedName>
</protein>
<gene>
    <name evidence="1" type="ORF">SPARVUS_LOCUS6814176</name>
</gene>
<dbReference type="EMBL" id="CATNWA010014193">
    <property type="protein sequence ID" value="CAI9568815.1"/>
    <property type="molecule type" value="Genomic_DNA"/>
</dbReference>
<evidence type="ECO:0000313" key="1">
    <source>
        <dbReference type="EMBL" id="CAI9568815.1"/>
    </source>
</evidence>
<accession>A0ABN9DAB3</accession>
<dbReference type="Proteomes" id="UP001162483">
    <property type="component" value="Unassembled WGS sequence"/>
</dbReference>
<organism evidence="1 2">
    <name type="scientific">Staurois parvus</name>
    <dbReference type="NCBI Taxonomy" id="386267"/>
    <lineage>
        <taxon>Eukaryota</taxon>
        <taxon>Metazoa</taxon>
        <taxon>Chordata</taxon>
        <taxon>Craniata</taxon>
        <taxon>Vertebrata</taxon>
        <taxon>Euteleostomi</taxon>
        <taxon>Amphibia</taxon>
        <taxon>Batrachia</taxon>
        <taxon>Anura</taxon>
        <taxon>Neobatrachia</taxon>
        <taxon>Ranoidea</taxon>
        <taxon>Ranidae</taxon>
        <taxon>Staurois</taxon>
    </lineage>
</organism>
<sequence length="90" mass="10672">MYTHTHTYIHTDTCTYIHTMYTHTYLYIHAEICTDTHMYIHIDTCTCIHRHTQKLTHMYTHTHARMMLCALSSPLKPPLADIEDHVTRVS</sequence>